<dbReference type="Gene3D" id="3.30.565.10">
    <property type="entry name" value="Histidine kinase-like ATPase, C-terminal domain"/>
    <property type="match status" value="1"/>
</dbReference>
<feature type="transmembrane region" description="Helical" evidence="1">
    <location>
        <begin position="171"/>
        <end position="190"/>
    </location>
</feature>
<dbReference type="PANTHER" id="PTHR40448:SF1">
    <property type="entry name" value="TWO-COMPONENT SENSOR HISTIDINE KINASE"/>
    <property type="match status" value="1"/>
</dbReference>
<keyword evidence="1" id="KW-1133">Transmembrane helix</keyword>
<gene>
    <name evidence="3" type="ORF">GCM10008906_15940</name>
</gene>
<dbReference type="InterPro" id="IPR036890">
    <property type="entry name" value="HATPase_C_sf"/>
</dbReference>
<proteinExistence type="predicted"/>
<feature type="transmembrane region" description="Helical" evidence="1">
    <location>
        <begin position="41"/>
        <end position="58"/>
    </location>
</feature>
<organism evidence="3 4">
    <name type="scientific">Clostridium oceanicum</name>
    <dbReference type="NCBI Taxonomy" id="1543"/>
    <lineage>
        <taxon>Bacteria</taxon>
        <taxon>Bacillati</taxon>
        <taxon>Bacillota</taxon>
        <taxon>Clostridia</taxon>
        <taxon>Eubacteriales</taxon>
        <taxon>Clostridiaceae</taxon>
        <taxon>Clostridium</taxon>
    </lineage>
</organism>
<feature type="domain" description="Sensor histidine kinase NatK-like C-terminal" evidence="2">
    <location>
        <begin position="350"/>
        <end position="454"/>
    </location>
</feature>
<dbReference type="Proteomes" id="UP001501510">
    <property type="component" value="Unassembled WGS sequence"/>
</dbReference>
<feature type="transmembrane region" description="Helical" evidence="1">
    <location>
        <begin position="130"/>
        <end position="151"/>
    </location>
</feature>
<keyword evidence="1" id="KW-0472">Membrane</keyword>
<dbReference type="InterPro" id="IPR032834">
    <property type="entry name" value="NatK-like_C"/>
</dbReference>
<keyword evidence="4" id="KW-1185">Reference proteome</keyword>
<dbReference type="Pfam" id="PF14501">
    <property type="entry name" value="HATPase_c_5"/>
    <property type="match status" value="1"/>
</dbReference>
<evidence type="ECO:0000313" key="3">
    <source>
        <dbReference type="EMBL" id="GAA0738488.1"/>
    </source>
</evidence>
<comment type="caution">
    <text evidence="3">The sequence shown here is derived from an EMBL/GenBank/DDBJ whole genome shotgun (WGS) entry which is preliminary data.</text>
</comment>
<feature type="transmembrane region" description="Helical" evidence="1">
    <location>
        <begin position="210"/>
        <end position="231"/>
    </location>
</feature>
<dbReference type="SUPFAM" id="SSF55874">
    <property type="entry name" value="ATPase domain of HSP90 chaperone/DNA topoisomerase II/histidine kinase"/>
    <property type="match status" value="1"/>
</dbReference>
<keyword evidence="3" id="KW-0418">Kinase</keyword>
<name>A0ABN1JG27_9CLOT</name>
<accession>A0ABN1JG27</accession>
<dbReference type="RefSeq" id="WP_343760568.1">
    <property type="nucleotide sequence ID" value="NZ_BAAACG010000008.1"/>
</dbReference>
<keyword evidence="3" id="KW-0808">Transferase</keyword>
<reference evidence="3 4" key="1">
    <citation type="journal article" date="2019" name="Int. J. Syst. Evol. Microbiol.">
        <title>The Global Catalogue of Microorganisms (GCM) 10K type strain sequencing project: providing services to taxonomists for standard genome sequencing and annotation.</title>
        <authorList>
            <consortium name="The Broad Institute Genomics Platform"/>
            <consortium name="The Broad Institute Genome Sequencing Center for Infectious Disease"/>
            <person name="Wu L."/>
            <person name="Ma J."/>
        </authorList>
    </citation>
    <scope>NUCLEOTIDE SEQUENCE [LARGE SCALE GENOMIC DNA]</scope>
    <source>
        <strain evidence="3 4">JCM 1407</strain>
    </source>
</reference>
<sequence>MDKQSIVKITEILSTCFTLPFLYSIKYYFYKRFLGFKHKPYKFILFSILLTLFNFFPIKIGSDLLNIIISDVIWLLGIFYLCNGGFLVKFYAVIVDEIALLLINLSFLVFDFNALTIIHKIDISFSGHIIISFMSNVINDLVRFSLLFIFLKNILKLLNFKNKKINLYQGLYLLIPCLSTYALGVIFYIIQEIKVNNKAYYLPHIFPKTYYILPFVSFALLISILMISYTFNKMLQCEKEEKKNLLMGQQLKLQFKHTKDVEELYNNIKTVKHDMNNHLCCLKNLVNTNNIEEMKKYLGNINKTITKLDFQIKTGNCISDAVINEKFNIAKSKKINFECDFIMPKETLLAPIDTCVILSNALDNAIESCTRIVNSNIPKSILVKSYIRDMYLIIEISNTTIDKLQYNKNKIISKKSDKANHGIGICNIKSTVKKYNGVVDILEEKNKFTINIMIKIK</sequence>
<protein>
    <submittedName>
        <fullName evidence="3">Sensor histidine kinase</fullName>
    </submittedName>
</protein>
<keyword evidence="1" id="KW-0812">Transmembrane</keyword>
<evidence type="ECO:0000259" key="2">
    <source>
        <dbReference type="Pfam" id="PF14501"/>
    </source>
</evidence>
<dbReference type="CDD" id="cd16935">
    <property type="entry name" value="HATPase_AgrC-ComD-like"/>
    <property type="match status" value="1"/>
</dbReference>
<dbReference type="GO" id="GO:0016301">
    <property type="term" value="F:kinase activity"/>
    <property type="evidence" value="ECO:0007669"/>
    <property type="project" value="UniProtKB-KW"/>
</dbReference>
<evidence type="ECO:0000256" key="1">
    <source>
        <dbReference type="SAM" id="Phobius"/>
    </source>
</evidence>
<dbReference type="EMBL" id="BAAACG010000008">
    <property type="protein sequence ID" value="GAA0738488.1"/>
    <property type="molecule type" value="Genomic_DNA"/>
</dbReference>
<dbReference type="PANTHER" id="PTHR40448">
    <property type="entry name" value="TWO-COMPONENT SENSOR HISTIDINE KINASE"/>
    <property type="match status" value="1"/>
</dbReference>
<evidence type="ECO:0000313" key="4">
    <source>
        <dbReference type="Proteomes" id="UP001501510"/>
    </source>
</evidence>